<comment type="subcellular location">
    <subcellularLocation>
        <location evidence="1">Nucleus</location>
    </subcellularLocation>
</comment>
<dbReference type="PANTHER" id="PTHR24082:SF507">
    <property type="entry name" value="BILE ACID RECEPTOR-RELATED"/>
    <property type="match status" value="1"/>
</dbReference>
<dbReference type="InterPro" id="IPR001628">
    <property type="entry name" value="Znf_hrmn_rcpt"/>
</dbReference>
<evidence type="ECO:0000259" key="11">
    <source>
        <dbReference type="PROSITE" id="PS51030"/>
    </source>
</evidence>
<evidence type="ECO:0000256" key="9">
    <source>
        <dbReference type="ARBA" id="ARBA00023170"/>
    </source>
</evidence>
<name>A0A6V7VZ93_MELEN</name>
<dbReference type="EMBL" id="CAJEWN010000364">
    <property type="protein sequence ID" value="CAD2180220.1"/>
    <property type="molecule type" value="Genomic_DNA"/>
</dbReference>
<dbReference type="FunFam" id="3.30.50.10:FF:000030">
    <property type="entry name" value="Nuclear Hormone Receptor family"/>
    <property type="match status" value="1"/>
</dbReference>
<dbReference type="PROSITE" id="PS51030">
    <property type="entry name" value="NUCLEAR_REC_DBD_2"/>
    <property type="match status" value="1"/>
</dbReference>
<evidence type="ECO:0000313" key="13">
    <source>
        <dbReference type="Proteomes" id="UP000580250"/>
    </source>
</evidence>
<dbReference type="OrthoDB" id="5771769at2759"/>
<dbReference type="PRINTS" id="PR00047">
    <property type="entry name" value="STROIDFINGER"/>
</dbReference>
<dbReference type="AlphaFoldDB" id="A0A6V7VZ93"/>
<proteinExistence type="inferred from homology"/>
<dbReference type="PANTHER" id="PTHR24082">
    <property type="entry name" value="NUCLEAR HORMONE RECEPTOR"/>
    <property type="match status" value="1"/>
</dbReference>
<dbReference type="InterPro" id="IPR013088">
    <property type="entry name" value="Znf_NHR/GATA"/>
</dbReference>
<sequence>MFAFFQHQQQQNFQFHLQQIGENCVVCGDRASGHHYGVQSCEGCKGFFRRAIKECKVFQCARNRQCNVDKINRNRCQSCRLARCIRMGMQQTHVRLEKNRKRKSEVIEQKEEIVLESMRQNMELTKEIVFAFKTVFLHQLPHTNSSQSNIKKETTDTNTVFTLPLNIVPISNEVEGRKLLNNFMDLIGIFRELSENDKEILLTNRLSIVLTILEICSGRLSTQTNIFK</sequence>
<organism evidence="12 13">
    <name type="scientific">Meloidogyne enterolobii</name>
    <name type="common">Root-knot nematode worm</name>
    <name type="synonym">Meloidogyne mayaguensis</name>
    <dbReference type="NCBI Taxonomy" id="390850"/>
    <lineage>
        <taxon>Eukaryota</taxon>
        <taxon>Metazoa</taxon>
        <taxon>Ecdysozoa</taxon>
        <taxon>Nematoda</taxon>
        <taxon>Chromadorea</taxon>
        <taxon>Rhabditida</taxon>
        <taxon>Tylenchina</taxon>
        <taxon>Tylenchomorpha</taxon>
        <taxon>Tylenchoidea</taxon>
        <taxon>Meloidogynidae</taxon>
        <taxon>Meloidogyninae</taxon>
        <taxon>Meloidogyne</taxon>
    </lineage>
</organism>
<evidence type="ECO:0000313" key="12">
    <source>
        <dbReference type="EMBL" id="CAD2180220.1"/>
    </source>
</evidence>
<dbReference type="SUPFAM" id="SSF57716">
    <property type="entry name" value="Glucocorticoid receptor-like (DNA-binding domain)"/>
    <property type="match status" value="1"/>
</dbReference>
<dbReference type="Proteomes" id="UP000580250">
    <property type="component" value="Unassembled WGS sequence"/>
</dbReference>
<evidence type="ECO:0000256" key="7">
    <source>
        <dbReference type="ARBA" id="ARBA00023125"/>
    </source>
</evidence>
<feature type="domain" description="Nuclear receptor" evidence="11">
    <location>
        <begin position="21"/>
        <end position="96"/>
    </location>
</feature>
<dbReference type="GO" id="GO:0008270">
    <property type="term" value="F:zinc ion binding"/>
    <property type="evidence" value="ECO:0007669"/>
    <property type="project" value="UniProtKB-KW"/>
</dbReference>
<keyword evidence="3" id="KW-0479">Metal-binding</keyword>
<comment type="similarity">
    <text evidence="2">Belongs to the nuclear hormone receptor family.</text>
</comment>
<dbReference type="GO" id="GO:0030154">
    <property type="term" value="P:cell differentiation"/>
    <property type="evidence" value="ECO:0007669"/>
    <property type="project" value="TreeGrafter"/>
</dbReference>
<keyword evidence="8" id="KW-0804">Transcription</keyword>
<keyword evidence="7" id="KW-0238">DNA-binding</keyword>
<keyword evidence="6" id="KW-0805">Transcription regulation</keyword>
<evidence type="ECO:0000256" key="6">
    <source>
        <dbReference type="ARBA" id="ARBA00023015"/>
    </source>
</evidence>
<dbReference type="GO" id="GO:0004879">
    <property type="term" value="F:nuclear receptor activity"/>
    <property type="evidence" value="ECO:0007669"/>
    <property type="project" value="TreeGrafter"/>
</dbReference>
<gene>
    <name evidence="12" type="ORF">MENT_LOCUS32282</name>
</gene>
<evidence type="ECO:0000256" key="10">
    <source>
        <dbReference type="ARBA" id="ARBA00023242"/>
    </source>
</evidence>
<dbReference type="SMART" id="SM00399">
    <property type="entry name" value="ZnF_C4"/>
    <property type="match status" value="1"/>
</dbReference>
<evidence type="ECO:0000256" key="3">
    <source>
        <dbReference type="ARBA" id="ARBA00022723"/>
    </source>
</evidence>
<evidence type="ECO:0000256" key="4">
    <source>
        <dbReference type="ARBA" id="ARBA00022771"/>
    </source>
</evidence>
<reference evidence="12 13" key="1">
    <citation type="submission" date="2020-08" db="EMBL/GenBank/DDBJ databases">
        <authorList>
            <person name="Koutsovoulos G."/>
            <person name="Danchin GJ E."/>
        </authorList>
    </citation>
    <scope>NUCLEOTIDE SEQUENCE [LARGE SCALE GENOMIC DNA]</scope>
</reference>
<evidence type="ECO:0000256" key="2">
    <source>
        <dbReference type="ARBA" id="ARBA00005993"/>
    </source>
</evidence>
<dbReference type="GO" id="GO:0000978">
    <property type="term" value="F:RNA polymerase II cis-regulatory region sequence-specific DNA binding"/>
    <property type="evidence" value="ECO:0007669"/>
    <property type="project" value="TreeGrafter"/>
</dbReference>
<dbReference type="InterPro" id="IPR050234">
    <property type="entry name" value="Nuclear_hormone_rcpt_NR1"/>
</dbReference>
<dbReference type="CDD" id="cd06916">
    <property type="entry name" value="NR_DBD_like"/>
    <property type="match status" value="1"/>
</dbReference>
<keyword evidence="9" id="KW-0675">Receptor</keyword>
<dbReference type="Pfam" id="PF00105">
    <property type="entry name" value="zf-C4"/>
    <property type="match status" value="1"/>
</dbReference>
<dbReference type="Gene3D" id="3.30.50.10">
    <property type="entry name" value="Erythroid Transcription Factor GATA-1, subunit A"/>
    <property type="match status" value="1"/>
</dbReference>
<accession>A0A6V7VZ93</accession>
<keyword evidence="5" id="KW-0862">Zinc</keyword>
<dbReference type="GO" id="GO:0000122">
    <property type="term" value="P:negative regulation of transcription by RNA polymerase II"/>
    <property type="evidence" value="ECO:0007669"/>
    <property type="project" value="TreeGrafter"/>
</dbReference>
<protein>
    <recommendedName>
        <fullName evidence="11">Nuclear receptor domain-containing protein</fullName>
    </recommendedName>
</protein>
<evidence type="ECO:0000256" key="5">
    <source>
        <dbReference type="ARBA" id="ARBA00022833"/>
    </source>
</evidence>
<evidence type="ECO:0000256" key="8">
    <source>
        <dbReference type="ARBA" id="ARBA00023163"/>
    </source>
</evidence>
<keyword evidence="4" id="KW-0863">Zinc-finger</keyword>
<keyword evidence="10" id="KW-0539">Nucleus</keyword>
<comment type="caution">
    <text evidence="12">The sequence shown here is derived from an EMBL/GenBank/DDBJ whole genome shotgun (WGS) entry which is preliminary data.</text>
</comment>
<evidence type="ECO:0000256" key="1">
    <source>
        <dbReference type="ARBA" id="ARBA00004123"/>
    </source>
</evidence>
<dbReference type="GO" id="GO:0005634">
    <property type="term" value="C:nucleus"/>
    <property type="evidence" value="ECO:0007669"/>
    <property type="project" value="UniProtKB-SubCell"/>
</dbReference>
<dbReference type="GO" id="GO:0045944">
    <property type="term" value="P:positive regulation of transcription by RNA polymerase II"/>
    <property type="evidence" value="ECO:0007669"/>
    <property type="project" value="TreeGrafter"/>
</dbReference>
<dbReference type="PROSITE" id="PS00031">
    <property type="entry name" value="NUCLEAR_REC_DBD_1"/>
    <property type="match status" value="1"/>
</dbReference>